<name>A0A212JR96_9FIRM</name>
<evidence type="ECO:0000313" key="2">
    <source>
        <dbReference type="EMBL" id="SBW01979.1"/>
    </source>
</evidence>
<keyword evidence="1" id="KW-0732">Signal</keyword>
<organism evidence="2">
    <name type="scientific">uncultured Eubacteriales bacterium</name>
    <dbReference type="NCBI Taxonomy" id="172733"/>
    <lineage>
        <taxon>Bacteria</taxon>
        <taxon>Bacillati</taxon>
        <taxon>Bacillota</taxon>
        <taxon>Clostridia</taxon>
        <taxon>Eubacteriales</taxon>
        <taxon>environmental samples</taxon>
    </lineage>
</organism>
<dbReference type="EMBL" id="FLUN01000001">
    <property type="protein sequence ID" value="SBW01979.1"/>
    <property type="molecule type" value="Genomic_DNA"/>
</dbReference>
<accession>A0A212JR96</accession>
<reference evidence="2" key="1">
    <citation type="submission" date="2016-04" db="EMBL/GenBank/DDBJ databases">
        <authorList>
            <person name="Evans L.H."/>
            <person name="Alamgir A."/>
            <person name="Owens N."/>
            <person name="Weber N.D."/>
            <person name="Virtaneva K."/>
            <person name="Barbian K."/>
            <person name="Babar A."/>
            <person name="Rosenke K."/>
        </authorList>
    </citation>
    <scope>NUCLEOTIDE SEQUENCE</scope>
    <source>
        <strain evidence="2">86</strain>
    </source>
</reference>
<feature type="chain" id="PRO_5013120914" evidence="1">
    <location>
        <begin position="27"/>
        <end position="180"/>
    </location>
</feature>
<proteinExistence type="predicted"/>
<feature type="signal peptide" evidence="1">
    <location>
        <begin position="1"/>
        <end position="26"/>
    </location>
</feature>
<evidence type="ECO:0000256" key="1">
    <source>
        <dbReference type="SAM" id="SignalP"/>
    </source>
</evidence>
<protein>
    <submittedName>
        <fullName evidence="2">Uncharacterized protein</fullName>
    </submittedName>
</protein>
<gene>
    <name evidence="2" type="ORF">KL86CLO1_11574</name>
</gene>
<dbReference type="AlphaFoldDB" id="A0A212JR96"/>
<sequence length="180" mass="18304">MNKSRWLARAAAGALVTVTLLGVALAAGQQGSQTDPLVTLSYLTEKATPEILTQADAKATDRAKALADQLNASISAYTKSMEDKLSSAGGGSSSAAFSVVSLAAGQKLTAGVGCELMLRMGSATCFASSSPALIDMTDGGATWDGSALVQNHLYMATIEGRGVVAKDAVKLLVRGSYTIG</sequence>